<name>A0ABN0V757_9ACTN</name>
<dbReference type="InterPro" id="IPR036271">
    <property type="entry name" value="Tet_transcr_reg_TetR-rel_C_sf"/>
</dbReference>
<sequence length="78" mass="8192">MRLVRRAKADGVLRADFSPHDLPLIMMATAGVTRSGSPALGVAADRLVGYLLQSFAAVGSDAVPRLPAVRALYEALEA</sequence>
<evidence type="ECO:0008006" key="3">
    <source>
        <dbReference type="Google" id="ProtNLM"/>
    </source>
</evidence>
<organism evidence="1 2">
    <name type="scientific">Cryptosporangium japonicum</name>
    <dbReference type="NCBI Taxonomy" id="80872"/>
    <lineage>
        <taxon>Bacteria</taxon>
        <taxon>Bacillati</taxon>
        <taxon>Actinomycetota</taxon>
        <taxon>Actinomycetes</taxon>
        <taxon>Cryptosporangiales</taxon>
        <taxon>Cryptosporangiaceae</taxon>
        <taxon>Cryptosporangium</taxon>
    </lineage>
</organism>
<dbReference type="Proteomes" id="UP001500967">
    <property type="component" value="Unassembled WGS sequence"/>
</dbReference>
<proteinExistence type="predicted"/>
<dbReference type="Gene3D" id="1.10.357.10">
    <property type="entry name" value="Tetracycline Repressor, domain 2"/>
    <property type="match status" value="1"/>
</dbReference>
<gene>
    <name evidence="1" type="ORF">GCM10009539_78580</name>
</gene>
<reference evidence="1 2" key="1">
    <citation type="journal article" date="2019" name="Int. J. Syst. Evol. Microbiol.">
        <title>The Global Catalogue of Microorganisms (GCM) 10K type strain sequencing project: providing services to taxonomists for standard genome sequencing and annotation.</title>
        <authorList>
            <consortium name="The Broad Institute Genomics Platform"/>
            <consortium name="The Broad Institute Genome Sequencing Center for Infectious Disease"/>
            <person name="Wu L."/>
            <person name="Ma J."/>
        </authorList>
    </citation>
    <scope>NUCLEOTIDE SEQUENCE [LARGE SCALE GENOMIC DNA]</scope>
    <source>
        <strain evidence="1 2">JCM 10425</strain>
    </source>
</reference>
<evidence type="ECO:0000313" key="2">
    <source>
        <dbReference type="Proteomes" id="UP001500967"/>
    </source>
</evidence>
<dbReference type="SUPFAM" id="SSF48498">
    <property type="entry name" value="Tetracyclin repressor-like, C-terminal domain"/>
    <property type="match status" value="1"/>
</dbReference>
<evidence type="ECO:0000313" key="1">
    <source>
        <dbReference type="EMBL" id="GAA0279043.1"/>
    </source>
</evidence>
<accession>A0ABN0V757</accession>
<keyword evidence="2" id="KW-1185">Reference proteome</keyword>
<dbReference type="EMBL" id="BAAAGX010000041">
    <property type="protein sequence ID" value="GAA0279043.1"/>
    <property type="molecule type" value="Genomic_DNA"/>
</dbReference>
<protein>
    <recommendedName>
        <fullName evidence="3">TetR family transcriptional regulator</fullName>
    </recommendedName>
</protein>
<comment type="caution">
    <text evidence="1">The sequence shown here is derived from an EMBL/GenBank/DDBJ whole genome shotgun (WGS) entry which is preliminary data.</text>
</comment>